<dbReference type="InterPro" id="IPR011060">
    <property type="entry name" value="RibuloseP-bd_barrel"/>
</dbReference>
<reference evidence="15 16" key="1">
    <citation type="submission" date="2020-08" db="EMBL/GenBank/DDBJ databases">
        <title>Genomic Encyclopedia of Type Strains, Phase IV (KMG-IV): sequencing the most valuable type-strain genomes for metagenomic binning, comparative biology and taxonomic classification.</title>
        <authorList>
            <person name="Goeker M."/>
        </authorList>
    </citation>
    <scope>NUCLEOTIDE SEQUENCE [LARGE SCALE GENOMIC DNA]</scope>
    <source>
        <strain evidence="15 16">DSM 23960</strain>
    </source>
</reference>
<evidence type="ECO:0000256" key="12">
    <source>
        <dbReference type="ARBA" id="ARBA00032401"/>
    </source>
</evidence>
<dbReference type="UniPathway" id="UPA00031">
    <property type="reaction ID" value="UER00010"/>
</dbReference>
<evidence type="ECO:0000256" key="5">
    <source>
        <dbReference type="ARBA" id="ARBA00016318"/>
    </source>
</evidence>
<sequence>MLKKRIIPKFLIRGGRLVKMRRFVDDQREAGNPVSTAKVYDSYGVDELIFVDIDASAEGRTVTGNIIERVAEEVFVPLTAGGGVRTLGQIEALLKSGADKVSINSAAIDDPDFITQAANRFGDQCIVVSVDYKADEFGRKKVFGHGGSRQTAHDPVEFAQRMQDLHAGEILMTSIDRDGTMSGYDLELISELSNKLSIPLIASSGAGSLADCKAALDAGASAITISSMFIFTDHSPIKVRTYLATNGVNVRNQKGSRS</sequence>
<dbReference type="InterPro" id="IPR006062">
    <property type="entry name" value="His_biosynth"/>
</dbReference>
<gene>
    <name evidence="15" type="ORF">GGR12_003004</name>
</gene>
<comment type="pathway">
    <text evidence="1">Amino-acid biosynthesis; L-histidine biosynthesis; L-histidine from 5-phospho-alpha-D-ribose 1-diphosphate: step 5/9.</text>
</comment>
<keyword evidence="8 15" id="KW-0456">Lyase</keyword>
<name>A0A7W6JFG3_9CAUL</name>
<comment type="catalytic activity">
    <reaction evidence="13">
        <text>5-[(5-phospho-1-deoxy-D-ribulos-1-ylimino)methylamino]-1-(5-phospho-beta-D-ribosyl)imidazole-4-carboxamide + L-glutamine = D-erythro-1-(imidazol-4-yl)glycerol 3-phosphate + 5-amino-1-(5-phospho-beta-D-ribosyl)imidazole-4-carboxamide + L-glutamate + H(+)</text>
        <dbReference type="Rhea" id="RHEA:24793"/>
        <dbReference type="ChEBI" id="CHEBI:15378"/>
        <dbReference type="ChEBI" id="CHEBI:29985"/>
        <dbReference type="ChEBI" id="CHEBI:58278"/>
        <dbReference type="ChEBI" id="CHEBI:58359"/>
        <dbReference type="ChEBI" id="CHEBI:58475"/>
        <dbReference type="ChEBI" id="CHEBI:58525"/>
        <dbReference type="EC" id="4.3.2.10"/>
    </reaction>
</comment>
<proteinExistence type="inferred from homology"/>
<evidence type="ECO:0000256" key="9">
    <source>
        <dbReference type="ARBA" id="ARBA00025475"/>
    </source>
</evidence>
<dbReference type="Proteomes" id="UP000529946">
    <property type="component" value="Unassembled WGS sequence"/>
</dbReference>
<keyword evidence="6 14" id="KW-0028">Amino-acid biosynthesis</keyword>
<comment type="subunit">
    <text evidence="3">Heterodimer of HisH and HisF.</text>
</comment>
<accession>A0A7W6JFG3</accession>
<evidence type="ECO:0000256" key="6">
    <source>
        <dbReference type="ARBA" id="ARBA00022605"/>
    </source>
</evidence>
<evidence type="ECO:0000256" key="3">
    <source>
        <dbReference type="ARBA" id="ARBA00011152"/>
    </source>
</evidence>
<dbReference type="CDD" id="cd04731">
    <property type="entry name" value="HisF"/>
    <property type="match status" value="1"/>
</dbReference>
<dbReference type="InterPro" id="IPR004651">
    <property type="entry name" value="HisF"/>
</dbReference>
<keyword evidence="16" id="KW-1185">Reference proteome</keyword>
<dbReference type="RefSeq" id="WP_183205302.1">
    <property type="nucleotide sequence ID" value="NZ_BAAAER010000003.1"/>
</dbReference>
<evidence type="ECO:0000256" key="10">
    <source>
        <dbReference type="ARBA" id="ARBA00030264"/>
    </source>
</evidence>
<comment type="similarity">
    <text evidence="2 14">Belongs to the HisA/HisF family.</text>
</comment>
<evidence type="ECO:0000313" key="16">
    <source>
        <dbReference type="Proteomes" id="UP000529946"/>
    </source>
</evidence>
<dbReference type="EC" id="4.3.2.10" evidence="4"/>
<dbReference type="PANTHER" id="PTHR21235:SF2">
    <property type="entry name" value="IMIDAZOLE GLYCEROL PHOSPHATE SYNTHASE HISHF"/>
    <property type="match status" value="1"/>
</dbReference>
<evidence type="ECO:0000256" key="2">
    <source>
        <dbReference type="ARBA" id="ARBA00009667"/>
    </source>
</evidence>
<comment type="caution">
    <text evidence="15">The sequence shown here is derived from an EMBL/GenBank/DDBJ whole genome shotgun (WGS) entry which is preliminary data.</text>
</comment>
<evidence type="ECO:0000256" key="7">
    <source>
        <dbReference type="ARBA" id="ARBA00023102"/>
    </source>
</evidence>
<comment type="function">
    <text evidence="9">IGPS catalyzes the conversion of PRFAR and glutamine to IGP, AICAR and glutamate. The HisF subunit catalyzes the cyclization activity that produces IGP and AICAR from PRFAR using the ammonia provided by the HisH subunit.</text>
</comment>
<evidence type="ECO:0000256" key="11">
    <source>
        <dbReference type="ARBA" id="ARBA00031409"/>
    </source>
</evidence>
<dbReference type="GO" id="GO:0016829">
    <property type="term" value="F:lyase activity"/>
    <property type="evidence" value="ECO:0007669"/>
    <property type="project" value="UniProtKB-KW"/>
</dbReference>
<dbReference type="GO" id="GO:0000107">
    <property type="term" value="F:imidazoleglycerol-phosphate synthase activity"/>
    <property type="evidence" value="ECO:0007669"/>
    <property type="project" value="InterPro"/>
</dbReference>
<dbReference type="AlphaFoldDB" id="A0A7W6JFG3"/>
<dbReference type="SUPFAM" id="SSF51366">
    <property type="entry name" value="Ribulose-phoshate binding barrel"/>
    <property type="match status" value="1"/>
</dbReference>
<keyword evidence="7 14" id="KW-0368">Histidine biosynthesis</keyword>
<organism evidence="15 16">
    <name type="scientific">Brevundimonas lenta</name>
    <dbReference type="NCBI Taxonomy" id="424796"/>
    <lineage>
        <taxon>Bacteria</taxon>
        <taxon>Pseudomonadati</taxon>
        <taxon>Pseudomonadota</taxon>
        <taxon>Alphaproteobacteria</taxon>
        <taxon>Caulobacterales</taxon>
        <taxon>Caulobacteraceae</taxon>
        <taxon>Brevundimonas</taxon>
    </lineage>
</organism>
<dbReference type="InterPro" id="IPR013785">
    <property type="entry name" value="Aldolase_TIM"/>
</dbReference>
<dbReference type="InterPro" id="IPR050064">
    <property type="entry name" value="IGPS_HisA/HisF"/>
</dbReference>
<dbReference type="GO" id="GO:0000105">
    <property type="term" value="P:L-histidine biosynthetic process"/>
    <property type="evidence" value="ECO:0007669"/>
    <property type="project" value="UniProtKB-UniPathway"/>
</dbReference>
<evidence type="ECO:0000256" key="13">
    <source>
        <dbReference type="ARBA" id="ARBA00047838"/>
    </source>
</evidence>
<protein>
    <recommendedName>
        <fullName evidence="5">Imidazole glycerol phosphate synthase subunit HisF</fullName>
        <ecNumber evidence="4">4.3.2.10</ecNumber>
    </recommendedName>
    <alternativeName>
        <fullName evidence="10">IGP synthase cyclase subunit</fullName>
    </alternativeName>
    <alternativeName>
        <fullName evidence="11">IGP synthase subunit HisF</fullName>
    </alternativeName>
    <alternativeName>
        <fullName evidence="12">ImGP synthase subunit HisF</fullName>
    </alternativeName>
</protein>
<evidence type="ECO:0000256" key="14">
    <source>
        <dbReference type="RuleBase" id="RU003657"/>
    </source>
</evidence>
<dbReference type="Pfam" id="PF00977">
    <property type="entry name" value="His_biosynth"/>
    <property type="match status" value="1"/>
</dbReference>
<evidence type="ECO:0000256" key="1">
    <source>
        <dbReference type="ARBA" id="ARBA00005091"/>
    </source>
</evidence>
<dbReference type="PANTHER" id="PTHR21235">
    <property type="entry name" value="IMIDAZOLE GLYCEROL PHOSPHATE SYNTHASE SUBUNIT HISF/H IGP SYNTHASE SUBUNIT HISF/H"/>
    <property type="match status" value="1"/>
</dbReference>
<evidence type="ECO:0000256" key="4">
    <source>
        <dbReference type="ARBA" id="ARBA00012809"/>
    </source>
</evidence>
<evidence type="ECO:0000256" key="8">
    <source>
        <dbReference type="ARBA" id="ARBA00023239"/>
    </source>
</evidence>
<dbReference type="Gene3D" id="3.20.20.70">
    <property type="entry name" value="Aldolase class I"/>
    <property type="match status" value="1"/>
</dbReference>
<dbReference type="EMBL" id="JACIDM010000003">
    <property type="protein sequence ID" value="MBB4084116.1"/>
    <property type="molecule type" value="Genomic_DNA"/>
</dbReference>
<evidence type="ECO:0000313" key="15">
    <source>
        <dbReference type="EMBL" id="MBB4084116.1"/>
    </source>
</evidence>